<dbReference type="KEGG" id="mmi:MMAR_0723"/>
<reference evidence="1 2" key="1">
    <citation type="journal article" date="2008" name="Genome Res.">
        <title>Insights from the complete genome sequence of Mycobacterium marinum on the evolution of Mycobacterium tuberculosis.</title>
        <authorList>
            <person name="Stinear T.P."/>
            <person name="Seemann T."/>
            <person name="Harrison P.F."/>
            <person name="Jenkin G.A."/>
            <person name="Davies J.K."/>
            <person name="Johnson P.D."/>
            <person name="Abdellah Z."/>
            <person name="Arrowsmith C."/>
            <person name="Chillingworth T."/>
            <person name="Churcher C."/>
            <person name="Clarke K."/>
            <person name="Cronin A."/>
            <person name="Davis P."/>
            <person name="Goodhead I."/>
            <person name="Holroyd N."/>
            <person name="Jagels K."/>
            <person name="Lord A."/>
            <person name="Moule S."/>
            <person name="Mungall K."/>
            <person name="Norbertczak H."/>
            <person name="Quail M.A."/>
            <person name="Rabbinowitsch E."/>
            <person name="Walker D."/>
            <person name="White B."/>
            <person name="Whitehead S."/>
            <person name="Small P.L."/>
            <person name="Brosch R."/>
            <person name="Ramakrishnan L."/>
            <person name="Fischbach M.A."/>
            <person name="Parkhill J."/>
            <person name="Cole S.T."/>
        </authorList>
    </citation>
    <scope>NUCLEOTIDE SEQUENCE [LARGE SCALE GENOMIC DNA]</scope>
    <source>
        <strain evidence="2">ATCC BAA-535 / M</strain>
    </source>
</reference>
<dbReference type="HOGENOM" id="CLU_212719_0_0_11"/>
<sequence length="39" mass="4343">MRRPSGAENFDECMGAWTADAWPHNLLVVAAIETVTPVW</sequence>
<dbReference type="STRING" id="216594.MMAR_0723"/>
<name>B2HQ05_MYCMM</name>
<accession>B2HQ05</accession>
<dbReference type="Proteomes" id="UP000001190">
    <property type="component" value="Chromosome"/>
</dbReference>
<dbReference type="AlphaFoldDB" id="B2HQ05"/>
<organism evidence="1 2">
    <name type="scientific">Mycobacterium marinum (strain ATCC BAA-535 / M)</name>
    <dbReference type="NCBI Taxonomy" id="216594"/>
    <lineage>
        <taxon>Bacteria</taxon>
        <taxon>Bacillati</taxon>
        <taxon>Actinomycetota</taxon>
        <taxon>Actinomycetes</taxon>
        <taxon>Mycobacteriales</taxon>
        <taxon>Mycobacteriaceae</taxon>
        <taxon>Mycobacterium</taxon>
        <taxon>Mycobacterium ulcerans group</taxon>
    </lineage>
</organism>
<evidence type="ECO:0000313" key="2">
    <source>
        <dbReference type="Proteomes" id="UP000001190"/>
    </source>
</evidence>
<dbReference type="EMBL" id="CP000854">
    <property type="protein sequence ID" value="ACC39182.1"/>
    <property type="molecule type" value="Genomic_DNA"/>
</dbReference>
<evidence type="ECO:0000313" key="1">
    <source>
        <dbReference type="EMBL" id="ACC39182.1"/>
    </source>
</evidence>
<keyword evidence="2" id="KW-1185">Reference proteome</keyword>
<proteinExistence type="predicted"/>
<protein>
    <submittedName>
        <fullName evidence="1">Uncharacterized protein</fullName>
    </submittedName>
</protein>
<gene>
    <name evidence="1" type="ordered locus">MMAR_0723</name>
</gene>